<name>A0A2P2JH00_RHIMU</name>
<accession>A0A2P2JH00</accession>
<proteinExistence type="predicted"/>
<evidence type="ECO:0000313" key="1">
    <source>
        <dbReference type="EMBL" id="MBW92741.1"/>
    </source>
</evidence>
<protein>
    <submittedName>
        <fullName evidence="1">Uncharacterized protein</fullName>
    </submittedName>
</protein>
<reference evidence="1" key="1">
    <citation type="submission" date="2018-02" db="EMBL/GenBank/DDBJ databases">
        <title>Rhizophora mucronata_Transcriptome.</title>
        <authorList>
            <person name="Meera S.P."/>
            <person name="Sreeshan A."/>
            <person name="Augustine A."/>
        </authorList>
    </citation>
    <scope>NUCLEOTIDE SEQUENCE</scope>
    <source>
        <tissue evidence="1">Leaf</tissue>
    </source>
</reference>
<organism evidence="1">
    <name type="scientific">Rhizophora mucronata</name>
    <name type="common">Asiatic mangrove</name>
    <dbReference type="NCBI Taxonomy" id="61149"/>
    <lineage>
        <taxon>Eukaryota</taxon>
        <taxon>Viridiplantae</taxon>
        <taxon>Streptophyta</taxon>
        <taxon>Embryophyta</taxon>
        <taxon>Tracheophyta</taxon>
        <taxon>Spermatophyta</taxon>
        <taxon>Magnoliopsida</taxon>
        <taxon>eudicotyledons</taxon>
        <taxon>Gunneridae</taxon>
        <taxon>Pentapetalae</taxon>
        <taxon>rosids</taxon>
        <taxon>fabids</taxon>
        <taxon>Malpighiales</taxon>
        <taxon>Rhizophoraceae</taxon>
        <taxon>Rhizophora</taxon>
    </lineage>
</organism>
<sequence>MDVMGLDYHFPWIFSATKQVAYFKILKDCKDPS</sequence>
<dbReference type="EMBL" id="GGEC01012258">
    <property type="protein sequence ID" value="MBW92741.1"/>
    <property type="molecule type" value="Transcribed_RNA"/>
</dbReference>
<dbReference type="AlphaFoldDB" id="A0A2P2JH00"/>